<comment type="subcellular location">
    <subcellularLocation>
        <location evidence="1">Cell inner membrane</location>
        <topology evidence="1">Multi-pass membrane protein</topology>
    </subcellularLocation>
</comment>
<feature type="transmembrane region" description="Helical" evidence="8">
    <location>
        <begin position="430"/>
        <end position="450"/>
    </location>
</feature>
<dbReference type="FunFam" id="1.20.1640.10:FF:000001">
    <property type="entry name" value="Efflux pump membrane transporter"/>
    <property type="match status" value="1"/>
</dbReference>
<proteinExistence type="predicted"/>
<feature type="transmembrane region" description="Helical" evidence="8">
    <location>
        <begin position="359"/>
        <end position="382"/>
    </location>
</feature>
<evidence type="ECO:0000256" key="6">
    <source>
        <dbReference type="ARBA" id="ARBA00022989"/>
    </source>
</evidence>
<feature type="transmembrane region" description="Helical" evidence="8">
    <location>
        <begin position="526"/>
        <end position="542"/>
    </location>
</feature>
<gene>
    <name evidence="9" type="ORF">DRB17_00285</name>
</gene>
<feature type="transmembrane region" description="Helical" evidence="8">
    <location>
        <begin position="12"/>
        <end position="29"/>
    </location>
</feature>
<comment type="caution">
    <text evidence="9">The sequence shown here is derived from an EMBL/GenBank/DDBJ whole genome shotgun (WGS) entry which is preliminary data.</text>
</comment>
<feature type="transmembrane region" description="Helical" evidence="8">
    <location>
        <begin position="333"/>
        <end position="352"/>
    </location>
</feature>
<dbReference type="Pfam" id="PF00873">
    <property type="entry name" value="ACR_tran"/>
    <property type="match status" value="1"/>
</dbReference>
<dbReference type="AlphaFoldDB" id="A0A369TEA1"/>
<evidence type="ECO:0000256" key="3">
    <source>
        <dbReference type="ARBA" id="ARBA00022475"/>
    </source>
</evidence>
<feature type="transmembrane region" description="Helical" evidence="8">
    <location>
        <begin position="946"/>
        <end position="965"/>
    </location>
</feature>
<evidence type="ECO:0000256" key="7">
    <source>
        <dbReference type="ARBA" id="ARBA00023136"/>
    </source>
</evidence>
<dbReference type="Gene3D" id="3.30.70.1430">
    <property type="entry name" value="Multidrug efflux transporter AcrB pore domain"/>
    <property type="match status" value="2"/>
</dbReference>
<dbReference type="GO" id="GO:0042910">
    <property type="term" value="F:xenobiotic transmembrane transporter activity"/>
    <property type="evidence" value="ECO:0007669"/>
    <property type="project" value="TreeGrafter"/>
</dbReference>
<feature type="transmembrane region" description="Helical" evidence="8">
    <location>
        <begin position="462"/>
        <end position="489"/>
    </location>
</feature>
<dbReference type="RefSeq" id="WP_114580172.1">
    <property type="nucleotide sequence ID" value="NZ_QPMH01000001.1"/>
</dbReference>
<keyword evidence="4" id="KW-0997">Cell inner membrane</keyword>
<dbReference type="PANTHER" id="PTHR32063">
    <property type="match status" value="1"/>
</dbReference>
<dbReference type="InterPro" id="IPR027463">
    <property type="entry name" value="AcrB_DN_DC_subdom"/>
</dbReference>
<evidence type="ECO:0000256" key="4">
    <source>
        <dbReference type="ARBA" id="ARBA00022519"/>
    </source>
</evidence>
<evidence type="ECO:0000313" key="9">
    <source>
        <dbReference type="EMBL" id="RDD63659.1"/>
    </source>
</evidence>
<feature type="transmembrane region" description="Helical" evidence="8">
    <location>
        <begin position="905"/>
        <end position="925"/>
    </location>
</feature>
<accession>A0A369TEA1</accession>
<keyword evidence="2" id="KW-0813">Transport</keyword>
<dbReference type="Gene3D" id="3.30.70.1320">
    <property type="entry name" value="Multidrug efflux transporter AcrB pore domain like"/>
    <property type="match status" value="1"/>
</dbReference>
<dbReference type="InterPro" id="IPR001036">
    <property type="entry name" value="Acrflvin-R"/>
</dbReference>
<evidence type="ECO:0000313" key="10">
    <source>
        <dbReference type="Proteomes" id="UP000253941"/>
    </source>
</evidence>
<dbReference type="Gene3D" id="3.30.2090.10">
    <property type="entry name" value="Multidrug efflux transporter AcrB TolC docking domain, DN and DC subdomains"/>
    <property type="match status" value="2"/>
</dbReference>
<feature type="transmembrane region" description="Helical" evidence="8">
    <location>
        <begin position="846"/>
        <end position="867"/>
    </location>
</feature>
<dbReference type="Proteomes" id="UP000253941">
    <property type="component" value="Unassembled WGS sequence"/>
</dbReference>
<feature type="transmembrane region" description="Helical" evidence="8">
    <location>
        <begin position="874"/>
        <end position="893"/>
    </location>
</feature>
<dbReference type="Gene3D" id="3.30.70.1440">
    <property type="entry name" value="Multidrug efflux transporter AcrB pore domain"/>
    <property type="match status" value="1"/>
</dbReference>
<dbReference type="Gene3D" id="1.20.1640.10">
    <property type="entry name" value="Multidrug efflux transporter AcrB transmembrane domain"/>
    <property type="match status" value="2"/>
</dbReference>
<dbReference type="GO" id="GO:0005886">
    <property type="term" value="C:plasma membrane"/>
    <property type="evidence" value="ECO:0007669"/>
    <property type="project" value="UniProtKB-SubCell"/>
</dbReference>
<dbReference type="FunFam" id="3.30.70.1430:FF:000001">
    <property type="entry name" value="Efflux pump membrane transporter"/>
    <property type="match status" value="1"/>
</dbReference>
<evidence type="ECO:0000256" key="1">
    <source>
        <dbReference type="ARBA" id="ARBA00004429"/>
    </source>
</evidence>
<dbReference type="SUPFAM" id="SSF82866">
    <property type="entry name" value="Multidrug efflux transporter AcrB transmembrane domain"/>
    <property type="match status" value="2"/>
</dbReference>
<reference evidence="9 10" key="1">
    <citation type="submission" date="2018-07" db="EMBL/GenBank/DDBJ databases">
        <title>Venubactetium sediminum gen. nov., sp. nov., isolated from a marine solar saltern.</title>
        <authorList>
            <person name="Wang S."/>
        </authorList>
    </citation>
    <scope>NUCLEOTIDE SEQUENCE [LARGE SCALE GENOMIC DNA]</scope>
    <source>
        <strain evidence="9 10">WD2A32</strain>
    </source>
</reference>
<feature type="transmembrane region" description="Helical" evidence="8">
    <location>
        <begin position="977"/>
        <end position="1003"/>
    </location>
</feature>
<dbReference type="PRINTS" id="PR00702">
    <property type="entry name" value="ACRIFLAVINRP"/>
</dbReference>
<keyword evidence="5 8" id="KW-0812">Transmembrane</keyword>
<keyword evidence="6 8" id="KW-1133">Transmembrane helix</keyword>
<feature type="transmembrane region" description="Helical" evidence="8">
    <location>
        <begin position="388"/>
        <end position="410"/>
    </location>
</feature>
<dbReference type="SUPFAM" id="SSF82693">
    <property type="entry name" value="Multidrug efflux transporter AcrB pore domain, PN1, PN2, PC1 and PC2 subdomains"/>
    <property type="match status" value="3"/>
</dbReference>
<evidence type="ECO:0000256" key="2">
    <source>
        <dbReference type="ARBA" id="ARBA00022448"/>
    </source>
</evidence>
<dbReference type="EMBL" id="QPMH01000001">
    <property type="protein sequence ID" value="RDD63659.1"/>
    <property type="molecule type" value="Genomic_DNA"/>
</dbReference>
<dbReference type="SUPFAM" id="SSF82714">
    <property type="entry name" value="Multidrug efflux transporter AcrB TolC docking domain, DN and DC subdomains"/>
    <property type="match status" value="2"/>
</dbReference>
<keyword evidence="7 8" id="KW-0472">Membrane</keyword>
<dbReference type="PANTHER" id="PTHR32063:SF14">
    <property type="entry name" value="BLL4319 PROTEIN"/>
    <property type="match status" value="1"/>
</dbReference>
<keyword evidence="3" id="KW-1003">Cell membrane</keyword>
<organism evidence="9 10">
    <name type="scientific">Ferruginivarius sediminum</name>
    <dbReference type="NCBI Taxonomy" id="2661937"/>
    <lineage>
        <taxon>Bacteria</taxon>
        <taxon>Pseudomonadati</taxon>
        <taxon>Pseudomonadota</taxon>
        <taxon>Alphaproteobacteria</taxon>
        <taxon>Rhodospirillales</taxon>
        <taxon>Rhodospirillaceae</taxon>
        <taxon>Ferruginivarius</taxon>
    </lineage>
</organism>
<evidence type="ECO:0000256" key="8">
    <source>
        <dbReference type="SAM" id="Phobius"/>
    </source>
</evidence>
<evidence type="ECO:0000256" key="5">
    <source>
        <dbReference type="ARBA" id="ARBA00022692"/>
    </source>
</evidence>
<protein>
    <submittedName>
        <fullName evidence="9">AcrB/AcrD/AcrF family protein</fullName>
    </submittedName>
</protein>
<sequence length="1029" mass="112865">MKISELCVKRPVFATVLSLAIVLVGLVSYDRLTVREYPKIDPPVVNVETTYAGASAEIMESQVTQVLEESLAGIEGVDFMSSTSRQEQSQINVTFELTRDPEGAAADVRDRVSRVRDRLPDEVDEPVIQKVEADAQPIIYLAFSSDQHSPMEITDYADRYVKDQLQTLSGVAQVRIFGERMYSMRIWLDPERLAAYDLTPQDVEDALRQQNVEIPAGRIESQEREFTILSETDLKTPDQFNQMVLKQESGYLVRLEDVGYAELGPRDERRVVRFNGESAIALGVVKQATANPLDVSKAVRAALPRISEILPEGMKVEVAHDKSVFIEESINNVYKTIGEAVALVIAIIFLFLRSLRATLVPLVTIPVSLIGAFALMDVFGFSINTLTLLAMVLAIGLVVDDAIVMLENIYRHVERGMRPRDAAIKGAREIGFAVIAMTITLAAVYAPIGFMEGTTGRLFTEFALTLAGAVIVSGFVALTASPMMSALLLKQETQHGLFYRVIESGLRGLTGGYTAVLRGALKVRPLVILVGLAVAGSAYFFFNQIDSELAPYEDQGTVLGVFQSPQGATIDYTDKWARELEAIYAENPNIARYFVVSGFPIVSQGVSFIKLPPWSERDITQQDLAKQLQPKMFSVPGILAFPVNPPPLGGSSRDKPVEFVIMTSQPYDELKGMADTLKLEAEENQGLQNVESSLKLNTPQLKVQVDRDKVADVGVPVAVLGRTLETMMGGRQVTRFKREGQQYDVVVQVADVDRATPDDLRRVYVRGQSGEMIQLANLVDVRETVAPQELSHFNQLRSARITANLAEGYSLGEALTFLEQAARAELPPSAQIDYAGQSREYKESSASIYLTFVLALAFIYLVLAAQFESFRHPFIIMLTVPLSITGGLLALWLDGSTLNIYSQVGLVTLIGLITKHGILIVEFANQARESGRAVRDAVVEACELRLRPILMTTGAMVLGAVPLAIATGAGAQSRQDIGLVIVGGLLVGTFFTLFVIPVVYTYLVGERRQPEGEAAIPAVDDTQQRRAAE</sequence>
<keyword evidence="10" id="KW-1185">Reference proteome</keyword>
<name>A0A369TEA1_9PROT</name>